<dbReference type="Pfam" id="PF07885">
    <property type="entry name" value="Ion_trans_2"/>
    <property type="match status" value="1"/>
</dbReference>
<dbReference type="SUPFAM" id="SSF81324">
    <property type="entry name" value="Voltage-gated potassium channels"/>
    <property type="match status" value="1"/>
</dbReference>
<evidence type="ECO:0000256" key="4">
    <source>
        <dbReference type="ARBA" id="ARBA00022989"/>
    </source>
</evidence>
<dbReference type="PANTHER" id="PTHR11537:SF254">
    <property type="entry name" value="POTASSIUM VOLTAGE-GATED CHANNEL PROTEIN SHAB"/>
    <property type="match status" value="1"/>
</dbReference>
<feature type="transmembrane region" description="Helical" evidence="9">
    <location>
        <begin position="189"/>
        <end position="207"/>
    </location>
</feature>
<comment type="caution">
    <text evidence="11">The sequence shown here is derived from an EMBL/GenBank/DDBJ whole genome shotgun (WGS) entry which is preliminary data.</text>
</comment>
<feature type="transmembrane region" description="Helical" evidence="9">
    <location>
        <begin position="78"/>
        <end position="102"/>
    </location>
</feature>
<sequence>MGSVTPRRPAELYGVRPRIPKRDRLLHPAPGSSHHAGPVDVYGHRVQQKRWQEITEWPLTVAAVIFLVAYAWEVLGHLTGATAAIADAVINATWVLFVLDYLIKLFLAERRGRWFVTHLFDVTVVALPILRPLRLLRLVTLVSILQRRAGAAFRGRVILFAASSTALLLFVASLAVLDAERDADGTLITTFHQALWWAFVTITTVGYGDLYPVTGTGRFIAAGIMLGGIALIGVVTATLASYIVERVTQHDENTDKRIQEQVRELSDEIRQLREELRERDATRPSRTEHGTTTPDTGSPGIGRDPSDATSSRHEAQR</sequence>
<dbReference type="InterPro" id="IPR013099">
    <property type="entry name" value="K_chnl_dom"/>
</dbReference>
<dbReference type="Gene3D" id="1.10.287.70">
    <property type="match status" value="1"/>
</dbReference>
<feature type="compositionally biased region" description="Basic and acidic residues" evidence="8">
    <location>
        <begin position="304"/>
        <end position="317"/>
    </location>
</feature>
<dbReference type="PRINTS" id="PR00169">
    <property type="entry name" value="KCHANNEL"/>
</dbReference>
<keyword evidence="2" id="KW-0813">Transport</keyword>
<evidence type="ECO:0000256" key="6">
    <source>
        <dbReference type="ARBA" id="ARBA00023136"/>
    </source>
</evidence>
<evidence type="ECO:0000256" key="8">
    <source>
        <dbReference type="SAM" id="MobiDB-lite"/>
    </source>
</evidence>
<keyword evidence="4 9" id="KW-1133">Transmembrane helix</keyword>
<evidence type="ECO:0000256" key="7">
    <source>
        <dbReference type="ARBA" id="ARBA00023303"/>
    </source>
</evidence>
<dbReference type="GO" id="GO:0016020">
    <property type="term" value="C:membrane"/>
    <property type="evidence" value="ECO:0007669"/>
    <property type="project" value="UniProtKB-SubCell"/>
</dbReference>
<dbReference type="Proteomes" id="UP000237881">
    <property type="component" value="Unassembled WGS sequence"/>
</dbReference>
<evidence type="ECO:0000313" key="11">
    <source>
        <dbReference type="EMBL" id="PPF16237.1"/>
    </source>
</evidence>
<dbReference type="Gene3D" id="1.20.5.110">
    <property type="match status" value="1"/>
</dbReference>
<feature type="region of interest" description="Disordered" evidence="8">
    <location>
        <begin position="272"/>
        <end position="317"/>
    </location>
</feature>
<dbReference type="PANTHER" id="PTHR11537">
    <property type="entry name" value="VOLTAGE-GATED POTASSIUM CHANNEL"/>
    <property type="match status" value="1"/>
</dbReference>
<feature type="transmembrane region" description="Helical" evidence="9">
    <location>
        <begin position="219"/>
        <end position="244"/>
    </location>
</feature>
<dbReference type="AlphaFoldDB" id="A0ABD6WCJ0"/>
<evidence type="ECO:0000256" key="3">
    <source>
        <dbReference type="ARBA" id="ARBA00022692"/>
    </source>
</evidence>
<keyword evidence="7" id="KW-0407">Ion channel</keyword>
<feature type="transmembrane region" description="Helical" evidence="9">
    <location>
        <begin position="153"/>
        <end position="177"/>
    </location>
</feature>
<feature type="transmembrane region" description="Helical" evidence="9">
    <location>
        <begin position="54"/>
        <end position="72"/>
    </location>
</feature>
<evidence type="ECO:0000256" key="1">
    <source>
        <dbReference type="ARBA" id="ARBA00004141"/>
    </source>
</evidence>
<dbReference type="GO" id="GO:0034220">
    <property type="term" value="P:monoatomic ion transmembrane transport"/>
    <property type="evidence" value="ECO:0007669"/>
    <property type="project" value="UniProtKB-KW"/>
</dbReference>
<organism evidence="11 12">
    <name type="scientific">Rathayibacter rathayi</name>
    <name type="common">Corynebacterium rathayi</name>
    <dbReference type="NCBI Taxonomy" id="33887"/>
    <lineage>
        <taxon>Bacteria</taxon>
        <taxon>Bacillati</taxon>
        <taxon>Actinomycetota</taxon>
        <taxon>Actinomycetes</taxon>
        <taxon>Micrococcales</taxon>
        <taxon>Microbacteriaceae</taxon>
        <taxon>Rathayibacter</taxon>
    </lineage>
</organism>
<keyword evidence="5" id="KW-0406">Ion transport</keyword>
<feature type="domain" description="Potassium channel" evidence="10">
    <location>
        <begin position="176"/>
        <end position="244"/>
    </location>
</feature>
<evidence type="ECO:0000256" key="9">
    <source>
        <dbReference type="SAM" id="Phobius"/>
    </source>
</evidence>
<evidence type="ECO:0000259" key="10">
    <source>
        <dbReference type="Pfam" id="PF07885"/>
    </source>
</evidence>
<protein>
    <submittedName>
        <fullName evidence="11">Ion transporter</fullName>
    </submittedName>
</protein>
<evidence type="ECO:0000256" key="5">
    <source>
        <dbReference type="ARBA" id="ARBA00023065"/>
    </source>
</evidence>
<dbReference type="InterPro" id="IPR028325">
    <property type="entry name" value="VG_K_chnl"/>
</dbReference>
<reference evidence="11 12" key="1">
    <citation type="submission" date="2018-02" db="EMBL/GenBank/DDBJ databases">
        <title>Bacteriophage NCPPB3778 and a type I-E CRISPR drive the evolution of the US Biological Select Agent, Rathayibacter toxicus.</title>
        <authorList>
            <person name="Davis E.W.II."/>
            <person name="Tabima J.F."/>
            <person name="Weisberg A.J."/>
            <person name="Lopes L.D."/>
            <person name="Wiseman M.S."/>
            <person name="Wiseman M.S."/>
            <person name="Pupko T."/>
            <person name="Belcher M.S."/>
            <person name="Sechler A.J."/>
            <person name="Tancos M.A."/>
            <person name="Schroeder B.K."/>
            <person name="Murray T.D."/>
            <person name="Luster D.G."/>
            <person name="Schneider W.L."/>
            <person name="Rogers E."/>
            <person name="Andreote F.D."/>
            <person name="Grunwald N.J."/>
            <person name="Putnam M.L."/>
            <person name="Chang J.H."/>
        </authorList>
    </citation>
    <scope>NUCLEOTIDE SEQUENCE [LARGE SCALE GENOMIC DNA]</scope>
    <source>
        <strain evidence="11 12">AY1I9</strain>
    </source>
</reference>
<accession>A0ABD6WCJ0</accession>
<evidence type="ECO:0000313" key="12">
    <source>
        <dbReference type="Proteomes" id="UP000237881"/>
    </source>
</evidence>
<keyword evidence="3 9" id="KW-0812">Transmembrane</keyword>
<dbReference type="EMBL" id="PSUL01000001">
    <property type="protein sequence ID" value="PPF16237.1"/>
    <property type="molecule type" value="Genomic_DNA"/>
</dbReference>
<name>A0ABD6WCJ0_RATRA</name>
<evidence type="ECO:0000256" key="2">
    <source>
        <dbReference type="ARBA" id="ARBA00022448"/>
    </source>
</evidence>
<comment type="subcellular location">
    <subcellularLocation>
        <location evidence="1">Membrane</location>
        <topology evidence="1">Multi-pass membrane protein</topology>
    </subcellularLocation>
</comment>
<feature type="compositionally biased region" description="Basic and acidic residues" evidence="8">
    <location>
        <begin position="272"/>
        <end position="289"/>
    </location>
</feature>
<proteinExistence type="predicted"/>
<gene>
    <name evidence="11" type="ORF">C5C04_00130</name>
</gene>
<keyword evidence="6 9" id="KW-0472">Membrane</keyword>